<evidence type="ECO:0000256" key="4">
    <source>
        <dbReference type="ARBA" id="ARBA00022679"/>
    </source>
</evidence>
<evidence type="ECO:0000313" key="10">
    <source>
        <dbReference type="EMBL" id="CEN31781.1"/>
    </source>
</evidence>
<feature type="modified residue" description="Phosphocysteine; by EIIA" evidence="7">
    <location>
        <position position="9"/>
    </location>
</feature>
<feature type="signal peptide" evidence="8">
    <location>
        <begin position="1"/>
        <end position="19"/>
    </location>
</feature>
<feature type="domain" description="PTS EIIB type-3" evidence="9">
    <location>
        <begin position="2"/>
        <end position="108"/>
    </location>
</feature>
<evidence type="ECO:0000256" key="2">
    <source>
        <dbReference type="ARBA" id="ARBA00022553"/>
    </source>
</evidence>
<evidence type="ECO:0000256" key="1">
    <source>
        <dbReference type="ARBA" id="ARBA00022448"/>
    </source>
</evidence>
<dbReference type="InterPro" id="IPR051819">
    <property type="entry name" value="PTS_sugar-specific_EIIB"/>
</dbReference>
<dbReference type="PANTHER" id="PTHR34581:SF2">
    <property type="entry name" value="PTS SYSTEM N,N'-DIACETYLCHITOBIOSE-SPECIFIC EIIB COMPONENT"/>
    <property type="match status" value="1"/>
</dbReference>
<dbReference type="InterPro" id="IPR003501">
    <property type="entry name" value="PTS_EIIB_2/3"/>
</dbReference>
<dbReference type="EC" id="2.7.1.69" evidence="10"/>
<evidence type="ECO:0000256" key="3">
    <source>
        <dbReference type="ARBA" id="ARBA00022597"/>
    </source>
</evidence>
<accession>A0A9P1KZF8</accession>
<dbReference type="SUPFAM" id="SSF52794">
    <property type="entry name" value="PTS system IIB component-like"/>
    <property type="match status" value="1"/>
</dbReference>
<keyword evidence="2" id="KW-0597">Phosphoprotein</keyword>
<dbReference type="InterPro" id="IPR036095">
    <property type="entry name" value="PTS_EIIB-like_sf"/>
</dbReference>
<dbReference type="GO" id="GO:0008982">
    <property type="term" value="F:protein-N(PI)-phosphohistidine-sugar phosphotransferase activity"/>
    <property type="evidence" value="ECO:0007669"/>
    <property type="project" value="InterPro"/>
</dbReference>
<comment type="caution">
    <text evidence="10">The sequence shown here is derived from an EMBL/GenBank/DDBJ whole genome shotgun (WGS) entry which is preliminary data.</text>
</comment>
<dbReference type="InterPro" id="IPR013012">
    <property type="entry name" value="PTS_EIIB_3"/>
</dbReference>
<evidence type="ECO:0000313" key="11">
    <source>
        <dbReference type="Proteomes" id="UP000049685"/>
    </source>
</evidence>
<keyword evidence="4 10" id="KW-0808">Transferase</keyword>
<evidence type="ECO:0000256" key="5">
    <source>
        <dbReference type="ARBA" id="ARBA00022683"/>
    </source>
</evidence>
<evidence type="ECO:0000259" key="9">
    <source>
        <dbReference type="PROSITE" id="PS51100"/>
    </source>
</evidence>
<keyword evidence="6" id="KW-0418">Kinase</keyword>
<gene>
    <name evidence="10" type="primary">chbB</name>
    <name evidence="10" type="ORF">UMC4404_29671</name>
</gene>
<proteinExistence type="predicted"/>
<reference evidence="11" key="1">
    <citation type="submission" date="2015-01" db="EMBL/GenBank/DDBJ databases">
        <authorList>
            <person name="Aslett A.Martin."/>
            <person name="De Silva Nishadi"/>
        </authorList>
    </citation>
    <scope>NUCLEOTIDE SEQUENCE [LARGE SCALE GENOMIC DNA]</scope>
    <source>
        <strain evidence="11">UMC4404</strain>
    </source>
</reference>
<name>A0A9P1KZF8_PARSO</name>
<dbReference type="AlphaFoldDB" id="A0A9P1KZF8"/>
<dbReference type="PROSITE" id="PS51100">
    <property type="entry name" value="PTS_EIIB_TYPE_3"/>
    <property type="match status" value="1"/>
</dbReference>
<keyword evidence="3" id="KW-0762">Sugar transport</keyword>
<keyword evidence="8" id="KW-0732">Signal</keyword>
<sequence length="108" mass="12161">MNKKIYLFCSAGMSTSLLASKMQNVANQHKLPIEVEAFPYAEIDKIVEERNPDCILLGPQVKFMLKEVQAKFDEKIPVDVINSVDYGSMNGEKVLKTAIKMIKARQAK</sequence>
<keyword evidence="5" id="KW-0598">Phosphotransferase system</keyword>
<dbReference type="CDD" id="cd05564">
    <property type="entry name" value="PTS_IIB_chitobiose_lichenan"/>
    <property type="match status" value="1"/>
</dbReference>
<dbReference type="PANTHER" id="PTHR34581">
    <property type="entry name" value="PTS SYSTEM N,N'-DIACETYLCHITOBIOSE-SPECIFIC EIIB COMPONENT"/>
    <property type="match status" value="1"/>
</dbReference>
<dbReference type="Proteomes" id="UP000049685">
    <property type="component" value="Unassembled WGS sequence"/>
</dbReference>
<dbReference type="GO" id="GO:0016301">
    <property type="term" value="F:kinase activity"/>
    <property type="evidence" value="ECO:0007669"/>
    <property type="project" value="UniProtKB-KW"/>
</dbReference>
<dbReference type="EMBL" id="CDNY01000029">
    <property type="protein sequence ID" value="CEN31781.1"/>
    <property type="molecule type" value="Genomic_DNA"/>
</dbReference>
<evidence type="ECO:0000256" key="6">
    <source>
        <dbReference type="ARBA" id="ARBA00022777"/>
    </source>
</evidence>
<keyword evidence="1" id="KW-0813">Transport</keyword>
<dbReference type="RefSeq" id="WP_057536665.1">
    <property type="nucleotide sequence ID" value="NZ_CDNM01000001.1"/>
</dbReference>
<organism evidence="10 11">
    <name type="scientific">Paraclostridium sordellii</name>
    <name type="common">Clostridium sordellii</name>
    <dbReference type="NCBI Taxonomy" id="1505"/>
    <lineage>
        <taxon>Bacteria</taxon>
        <taxon>Bacillati</taxon>
        <taxon>Bacillota</taxon>
        <taxon>Clostridia</taxon>
        <taxon>Peptostreptococcales</taxon>
        <taxon>Peptostreptococcaceae</taxon>
        <taxon>Paraclostridium</taxon>
    </lineage>
</organism>
<dbReference type="Gene3D" id="3.40.50.2300">
    <property type="match status" value="1"/>
</dbReference>
<dbReference type="GO" id="GO:0009401">
    <property type="term" value="P:phosphoenolpyruvate-dependent sugar phosphotransferase system"/>
    <property type="evidence" value="ECO:0007669"/>
    <property type="project" value="UniProtKB-KW"/>
</dbReference>
<feature type="chain" id="PRO_5040154926" evidence="8">
    <location>
        <begin position="20"/>
        <end position="108"/>
    </location>
</feature>
<dbReference type="Pfam" id="PF02302">
    <property type="entry name" value="PTS_IIB"/>
    <property type="match status" value="1"/>
</dbReference>
<evidence type="ECO:0000256" key="7">
    <source>
        <dbReference type="PROSITE-ProRule" id="PRU00423"/>
    </source>
</evidence>
<protein>
    <submittedName>
        <fullName evidence="10">PTS system lactose/cellobiose-family transporter subunit IIB</fullName>
        <ecNumber evidence="10">2.7.1.69</ecNumber>
    </submittedName>
</protein>
<evidence type="ECO:0000256" key="8">
    <source>
        <dbReference type="SAM" id="SignalP"/>
    </source>
</evidence>